<evidence type="ECO:0000313" key="2">
    <source>
        <dbReference type="Proteomes" id="UP000031670"/>
    </source>
</evidence>
<protein>
    <submittedName>
        <fullName evidence="1">Uncharacterized protein</fullName>
    </submittedName>
</protein>
<reference evidence="1 2" key="2">
    <citation type="submission" date="2015-01" db="EMBL/GenBank/DDBJ databases">
        <authorList>
            <consortium name="NBRP consortium"/>
            <person name="Sawabe T."/>
            <person name="Meirelles P."/>
            <person name="Feng G."/>
            <person name="Sayaka M."/>
            <person name="Hattori M."/>
            <person name="Ohkuma M."/>
        </authorList>
    </citation>
    <scope>NUCLEOTIDE SEQUENCE [LARGE SCALE GENOMIC DNA]</scope>
    <source>
        <strain evidence="1 2">JCM19232</strain>
    </source>
</reference>
<organism evidence="1 2">
    <name type="scientific">Vibrio ishigakensis</name>
    <dbReference type="NCBI Taxonomy" id="1481914"/>
    <lineage>
        <taxon>Bacteria</taxon>
        <taxon>Pseudomonadati</taxon>
        <taxon>Pseudomonadota</taxon>
        <taxon>Gammaproteobacteria</taxon>
        <taxon>Vibrionales</taxon>
        <taxon>Vibrionaceae</taxon>
        <taxon>Vibrio</taxon>
    </lineage>
</organism>
<dbReference type="Proteomes" id="UP000031670">
    <property type="component" value="Unassembled WGS sequence"/>
</dbReference>
<name>A0A0B8PGF2_9VIBR</name>
<dbReference type="AlphaFoldDB" id="A0A0B8PGF2"/>
<sequence length="42" mass="4632">MFEVHGSDSFKPHDLAKNAQTKLQALGKCGRMVGLLTALVRY</sequence>
<comment type="caution">
    <text evidence="1">The sequence shown here is derived from an EMBL/GenBank/DDBJ whole genome shotgun (WGS) entry which is preliminary data.</text>
</comment>
<accession>A0A0B8PGF2</accession>
<reference evidence="1 2" key="1">
    <citation type="submission" date="2015-01" db="EMBL/GenBank/DDBJ databases">
        <title>Vibrio sp. C5 JCM 19232 whole genome shotgun sequence.</title>
        <authorList>
            <person name="Sawabe T."/>
            <person name="Meirelles P."/>
            <person name="Feng G."/>
            <person name="Sayaka M."/>
            <person name="Hattori M."/>
            <person name="Ohkuma M."/>
        </authorList>
    </citation>
    <scope>NUCLEOTIDE SEQUENCE [LARGE SCALE GENOMIC DNA]</scope>
    <source>
        <strain evidence="1 2">JCM19232</strain>
    </source>
</reference>
<gene>
    <name evidence="1" type="ORF">JCM19232_2940</name>
</gene>
<evidence type="ECO:0000313" key="1">
    <source>
        <dbReference type="EMBL" id="GAM66065.1"/>
    </source>
</evidence>
<proteinExistence type="predicted"/>
<dbReference type="EMBL" id="BBSA01000032">
    <property type="protein sequence ID" value="GAM66065.1"/>
    <property type="molecule type" value="Genomic_DNA"/>
</dbReference>